<dbReference type="EMBL" id="LWBR01000024">
    <property type="protein sequence ID" value="KZN96164.1"/>
    <property type="molecule type" value="Genomic_DNA"/>
</dbReference>
<proteinExistence type="predicted"/>
<dbReference type="Proteomes" id="UP000076476">
    <property type="component" value="Unassembled WGS sequence"/>
</dbReference>
<keyword evidence="2" id="KW-1185">Reference proteome</keyword>
<name>A0A165XLN9_9BACI</name>
<dbReference type="RefSeq" id="WP_063387926.1">
    <property type="nucleotide sequence ID" value="NZ_LWBR01000024.1"/>
</dbReference>
<sequence>MAKKGSQKTIEVEGKKYILQHPGTRFSVKMRDMANVNGQFVEEKYYEEIMKHVIFTEDGKQTNWDYWDENEGFNEVIMEAVRFLNA</sequence>
<gene>
    <name evidence="1" type="ORF">AZI98_08860</name>
</gene>
<accession>A0A165XLN9</accession>
<comment type="caution">
    <text evidence="1">The sequence shown here is derived from an EMBL/GenBank/DDBJ whole genome shotgun (WGS) entry which is preliminary data.</text>
</comment>
<protein>
    <submittedName>
        <fullName evidence="1">Uncharacterized protein</fullName>
    </submittedName>
</protein>
<dbReference type="STRING" id="33936.AZI98_08860"/>
<dbReference type="OrthoDB" id="2627254at2"/>
<organism evidence="1 2">
    <name type="scientific">Aeribacillus pallidus</name>
    <dbReference type="NCBI Taxonomy" id="33936"/>
    <lineage>
        <taxon>Bacteria</taxon>
        <taxon>Bacillati</taxon>
        <taxon>Bacillota</taxon>
        <taxon>Bacilli</taxon>
        <taxon>Bacillales</taxon>
        <taxon>Bacillaceae</taxon>
        <taxon>Aeribacillus</taxon>
    </lineage>
</organism>
<dbReference type="AlphaFoldDB" id="A0A165XLN9"/>
<evidence type="ECO:0000313" key="1">
    <source>
        <dbReference type="EMBL" id="KZN96164.1"/>
    </source>
</evidence>
<evidence type="ECO:0000313" key="2">
    <source>
        <dbReference type="Proteomes" id="UP000076476"/>
    </source>
</evidence>
<reference evidence="1 2" key="1">
    <citation type="submission" date="2016-04" db="EMBL/GenBank/DDBJ databases">
        <title>Draft genome sequence of Aeribacillus pallidus 8m3 from petroleum reservoir.</title>
        <authorList>
            <person name="Poltaraus A.B."/>
            <person name="Nazina T.N."/>
            <person name="Tourova T.P."/>
            <person name="Malakho S.M."/>
            <person name="Korshunova A.V."/>
            <person name="Sokolova D.S."/>
        </authorList>
    </citation>
    <scope>NUCLEOTIDE SEQUENCE [LARGE SCALE GENOMIC DNA]</scope>
    <source>
        <strain evidence="1 2">8m3</strain>
    </source>
</reference>